<accession>A0A0A1GUL6</accession>
<proteinExistence type="predicted"/>
<reference evidence="1 2" key="1">
    <citation type="submission" date="2014-11" db="EMBL/GenBank/DDBJ databases">
        <title>Complete genome sequence and analysis of Lactobacillus hokkaidonensis LOOC260T.</title>
        <authorList>
            <person name="Tanizawa Y."/>
            <person name="Tohno M."/>
            <person name="Kaminuma E."/>
            <person name="Nakamura Y."/>
            <person name="Arita M."/>
        </authorList>
    </citation>
    <scope>NUCLEOTIDE SEQUENCE [LARGE SCALE GENOMIC DNA]</scope>
    <source>
        <strain evidence="1 2">LOOC260</strain>
    </source>
</reference>
<protein>
    <submittedName>
        <fullName evidence="1">Uncharacterized protein</fullName>
    </submittedName>
</protein>
<evidence type="ECO:0000313" key="1">
    <source>
        <dbReference type="EMBL" id="BAP85987.1"/>
    </source>
</evidence>
<gene>
    <name evidence="1" type="ORF">LOOC260_114510</name>
</gene>
<dbReference type="HOGENOM" id="CLU_2369285_0_0_9"/>
<evidence type="ECO:0000313" key="2">
    <source>
        <dbReference type="Proteomes" id="UP000031620"/>
    </source>
</evidence>
<dbReference type="Proteomes" id="UP000031620">
    <property type="component" value="Chromosome"/>
</dbReference>
<sequence length="95" mass="11163">MFNIEFNDQASKSFLETFTQQLLDSMKPLIDKQRDHDEIVNQTYLQKNVFHCRAETMAAIVNTAGFPRMQLGDKENYSYSLKAVDEWVKNNQLRN</sequence>
<dbReference type="KEGG" id="lho:LOOC260_114510"/>
<dbReference type="AlphaFoldDB" id="A0A0A1GUL6"/>
<dbReference type="EMBL" id="AP014680">
    <property type="protein sequence ID" value="BAP85987.1"/>
    <property type="molecule type" value="Genomic_DNA"/>
</dbReference>
<dbReference type="RefSeq" id="WP_041093986.1">
    <property type="nucleotide sequence ID" value="NZ_AP014680.1"/>
</dbReference>
<organism evidence="1 2">
    <name type="scientific">Paucilactobacillus hokkaidonensis JCM 18461</name>
    <dbReference type="NCBI Taxonomy" id="1291742"/>
    <lineage>
        <taxon>Bacteria</taxon>
        <taxon>Bacillati</taxon>
        <taxon>Bacillota</taxon>
        <taxon>Bacilli</taxon>
        <taxon>Lactobacillales</taxon>
        <taxon>Lactobacillaceae</taxon>
        <taxon>Paucilactobacillus</taxon>
    </lineage>
</organism>
<name>A0A0A1GUL6_9LACO</name>
<dbReference type="STRING" id="1291742.LOOC260_114510"/>